<proteinExistence type="predicted"/>
<organism evidence="1 2">
    <name type="scientific">Streptacidiphilus pinicola</name>
    <dbReference type="NCBI Taxonomy" id="2219663"/>
    <lineage>
        <taxon>Bacteria</taxon>
        <taxon>Bacillati</taxon>
        <taxon>Actinomycetota</taxon>
        <taxon>Actinomycetes</taxon>
        <taxon>Kitasatosporales</taxon>
        <taxon>Streptomycetaceae</taxon>
        <taxon>Streptacidiphilus</taxon>
    </lineage>
</organism>
<protein>
    <submittedName>
        <fullName evidence="1">Uncharacterized protein</fullName>
    </submittedName>
</protein>
<evidence type="ECO:0000313" key="1">
    <source>
        <dbReference type="EMBL" id="RAG87237.1"/>
    </source>
</evidence>
<evidence type="ECO:0000313" key="2">
    <source>
        <dbReference type="Proteomes" id="UP000248889"/>
    </source>
</evidence>
<gene>
    <name evidence="1" type="ORF">DN069_01465</name>
</gene>
<sequence>MNRLWGAVPVVVGAVLAVSGCAVGLGASASVPAPAPAARPAAAAAAAAAYLAIATPANHRLDADFDRFDGADRGDLAAARADLRDIAATEHAFDRDLARLALPQAAAAWVRPLISANETRADLTARAATSGSLPLLNGLRPRLTAANAPVERAVTGIRADLGLPPPDTH</sequence>
<comment type="caution">
    <text evidence="1">The sequence shown here is derived from an EMBL/GenBank/DDBJ whole genome shotgun (WGS) entry which is preliminary data.</text>
</comment>
<accession>A0A2X0IRK1</accession>
<dbReference type="RefSeq" id="WP_111498850.1">
    <property type="nucleotide sequence ID" value="NZ_QKYN01000008.1"/>
</dbReference>
<dbReference type="PROSITE" id="PS51257">
    <property type="entry name" value="PROKAR_LIPOPROTEIN"/>
    <property type="match status" value="1"/>
</dbReference>
<reference evidence="1 2" key="1">
    <citation type="submission" date="2018-06" db="EMBL/GenBank/DDBJ databases">
        <title>Streptacidiphilus pinicola sp. nov., isolated from pine grove soil.</title>
        <authorList>
            <person name="Roh S.G."/>
            <person name="Park S."/>
            <person name="Kim M.-K."/>
            <person name="Yun B.-R."/>
            <person name="Park J."/>
            <person name="Kim M.J."/>
            <person name="Kim Y.S."/>
            <person name="Kim S.B."/>
        </authorList>
    </citation>
    <scope>NUCLEOTIDE SEQUENCE [LARGE SCALE GENOMIC DNA]</scope>
    <source>
        <strain evidence="1 2">MMS16-CNU450</strain>
    </source>
</reference>
<dbReference type="Proteomes" id="UP000248889">
    <property type="component" value="Unassembled WGS sequence"/>
</dbReference>
<dbReference type="AlphaFoldDB" id="A0A2X0IRK1"/>
<dbReference type="OrthoDB" id="3855668at2"/>
<keyword evidence="2" id="KW-1185">Reference proteome</keyword>
<name>A0A2X0IRK1_9ACTN</name>
<dbReference type="EMBL" id="QKYN01000008">
    <property type="protein sequence ID" value="RAG87237.1"/>
    <property type="molecule type" value="Genomic_DNA"/>
</dbReference>